<feature type="transmembrane region" description="Helical" evidence="13">
    <location>
        <begin position="316"/>
        <end position="335"/>
    </location>
</feature>
<evidence type="ECO:0000256" key="4">
    <source>
        <dbReference type="ARBA" id="ARBA00020983"/>
    </source>
</evidence>
<dbReference type="GO" id="GO:0000139">
    <property type="term" value="C:Golgi membrane"/>
    <property type="evidence" value="ECO:0007669"/>
    <property type="project" value="UniProtKB-SubCell"/>
</dbReference>
<evidence type="ECO:0000256" key="9">
    <source>
        <dbReference type="ARBA" id="ARBA00023034"/>
    </source>
</evidence>
<evidence type="ECO:0000313" key="14">
    <source>
        <dbReference type="EMBL" id="KAF9967968.1"/>
    </source>
</evidence>
<feature type="compositionally biased region" description="Polar residues" evidence="12">
    <location>
        <begin position="560"/>
        <end position="574"/>
    </location>
</feature>
<feature type="compositionally biased region" description="Gly residues" evidence="12">
    <location>
        <begin position="521"/>
        <end position="532"/>
    </location>
</feature>
<dbReference type="GO" id="GO:0017119">
    <property type="term" value="C:Golgi transport complex"/>
    <property type="evidence" value="ECO:0007669"/>
    <property type="project" value="InterPro"/>
</dbReference>
<comment type="subcellular location">
    <subcellularLocation>
        <location evidence="2">Golgi apparatus membrane</location>
        <topology evidence="2">Peripheral membrane protein</topology>
    </subcellularLocation>
    <subcellularLocation>
        <location evidence="1">Membrane</location>
        <topology evidence="1">Multi-pass membrane protein</topology>
    </subcellularLocation>
</comment>
<name>A0A9P6M6R2_MORAP</name>
<dbReference type="GO" id="GO:0015031">
    <property type="term" value="P:protein transport"/>
    <property type="evidence" value="ECO:0007669"/>
    <property type="project" value="UniProtKB-KW"/>
</dbReference>
<feature type="compositionally biased region" description="Polar residues" evidence="12">
    <location>
        <begin position="609"/>
        <end position="618"/>
    </location>
</feature>
<feature type="compositionally biased region" description="Low complexity" evidence="12">
    <location>
        <begin position="1311"/>
        <end position="1325"/>
    </location>
</feature>
<dbReference type="Pfam" id="PF04124">
    <property type="entry name" value="Dor1"/>
    <property type="match status" value="2"/>
</dbReference>
<keyword evidence="5" id="KW-0813">Transport</keyword>
<feature type="region of interest" description="Disordered" evidence="12">
    <location>
        <begin position="853"/>
        <end position="875"/>
    </location>
</feature>
<feature type="region of interest" description="Disordered" evidence="12">
    <location>
        <begin position="1311"/>
        <end position="1379"/>
    </location>
</feature>
<proteinExistence type="inferred from homology"/>
<feature type="transmembrane region" description="Helical" evidence="13">
    <location>
        <begin position="341"/>
        <end position="362"/>
    </location>
</feature>
<dbReference type="SUPFAM" id="SSF74788">
    <property type="entry name" value="Cullin repeat-like"/>
    <property type="match status" value="1"/>
</dbReference>
<keyword evidence="15" id="KW-1185">Reference proteome</keyword>
<evidence type="ECO:0000256" key="6">
    <source>
        <dbReference type="ARBA" id="ARBA00022692"/>
    </source>
</evidence>
<feature type="compositionally biased region" description="Gly residues" evidence="12">
    <location>
        <begin position="1348"/>
        <end position="1357"/>
    </location>
</feature>
<evidence type="ECO:0000256" key="3">
    <source>
        <dbReference type="ARBA" id="ARBA00006419"/>
    </source>
</evidence>
<reference evidence="14" key="1">
    <citation type="journal article" date="2020" name="Fungal Divers.">
        <title>Resolving the Mortierellaceae phylogeny through synthesis of multi-gene phylogenetics and phylogenomics.</title>
        <authorList>
            <person name="Vandepol N."/>
            <person name="Liber J."/>
            <person name="Desiro A."/>
            <person name="Na H."/>
            <person name="Kennedy M."/>
            <person name="Barry K."/>
            <person name="Grigoriev I.V."/>
            <person name="Miller A.N."/>
            <person name="O'Donnell K."/>
            <person name="Stajich J.E."/>
            <person name="Bonito G."/>
        </authorList>
    </citation>
    <scope>NUCLEOTIDE SEQUENCE</scope>
    <source>
        <strain evidence="14">CK1249</strain>
    </source>
</reference>
<organism evidence="14 15">
    <name type="scientific">Mortierella alpina</name>
    <name type="common">Oleaginous fungus</name>
    <name type="synonym">Mortierella renispora</name>
    <dbReference type="NCBI Taxonomy" id="64518"/>
    <lineage>
        <taxon>Eukaryota</taxon>
        <taxon>Fungi</taxon>
        <taxon>Fungi incertae sedis</taxon>
        <taxon>Mucoromycota</taxon>
        <taxon>Mortierellomycotina</taxon>
        <taxon>Mortierellomycetes</taxon>
        <taxon>Mortierellales</taxon>
        <taxon>Mortierellaceae</taxon>
        <taxon>Mortierella</taxon>
    </lineage>
</organism>
<comment type="similarity">
    <text evidence="3">Belongs to the COG8 family.</text>
</comment>
<feature type="region of interest" description="Disordered" evidence="12">
    <location>
        <begin position="491"/>
        <end position="618"/>
    </location>
</feature>
<feature type="transmembrane region" description="Helical" evidence="13">
    <location>
        <begin position="117"/>
        <end position="136"/>
    </location>
</feature>
<evidence type="ECO:0000256" key="12">
    <source>
        <dbReference type="SAM" id="MobiDB-lite"/>
    </source>
</evidence>
<feature type="transmembrane region" description="Helical" evidence="13">
    <location>
        <begin position="12"/>
        <end position="32"/>
    </location>
</feature>
<feature type="transmembrane region" description="Helical" evidence="13">
    <location>
        <begin position="148"/>
        <end position="167"/>
    </location>
</feature>
<evidence type="ECO:0000256" key="5">
    <source>
        <dbReference type="ARBA" id="ARBA00022448"/>
    </source>
</evidence>
<evidence type="ECO:0000256" key="2">
    <source>
        <dbReference type="ARBA" id="ARBA00004395"/>
    </source>
</evidence>
<evidence type="ECO:0000256" key="8">
    <source>
        <dbReference type="ARBA" id="ARBA00022989"/>
    </source>
</evidence>
<dbReference type="Pfam" id="PF13520">
    <property type="entry name" value="AA_permease_2"/>
    <property type="match status" value="1"/>
</dbReference>
<sequence length="1379" mass="149777">MGSAAATQAGPSVTISFLLGGFVSGLAALSYAEMASMIPIAGSAYTYAYASIGELAAWIIGWDLILEYLIGAATVSVGWSSYMRAFLKDAFNVEIPQQWSHAPIEWRDGAFIMSGQYFNVPAFLLTVMVSSTIYFGIHMTAKINNCLVAFKVTVLIIIIFAMIPFIKHENYQPYIPQETGGVGGMLAGASTVFFAYIGFDSISTTAQEAKEPQVNLPVGIMATIVIATLIYVGISVVAVGVAHYSTLGGASPMVDAVRLTGMHWLVVLTELGAIAATTSVSLVLLIAQPRVFYAMANDGLIPRFFGKIHPKYKTPYVSSVITGIICSLCGGLLPIEVLSDISSVGTIFAYFVVNIGVIILRYTRKTVPRRFKVPGGPFLLPGLGAGSSLLLLQGARKEAIIRLLVWMAIGIFIYLIYGRTHSEVNNPRLIVDEPMRVLHENYSVDTVNYQGYTDDDLRQQHARQLARRGEFDRPRSRRYSEYLDRQQHAANGHIQEPTHASDTPAVANENSRRSPFDDGSSGHGGIDSGHGIGVSIDPYRKKDETFSVASEGESHKDRLSGSSDRSSHQLQPTLETYPETAHLSSRRGRLERESAQHAQGLDPHGHGHSVSSPPAPSCSTDQDALFDLIFQKVPPQKREMLATSWSKDYLNRLTSLPARALHTEPEKLREEQLKVERDMSELAFRDYKAFILVKDCKQEVQSTFETLGQHLDTFQDTIPQFVESLSGFSARVAPILERQHIFSSILATHSQLLEVLEIPLLMETCVRNGYYNEALELASHVQRLVLRYPGIGIIQDIDAKVAQGKELMLVQLLAQLREPIKLPVALRIIGFLRRIGSFKDQLDVVEDEEQLHQGLSTSRTSRSGHAGPTSTSFSASPSVSALAVEDETPLKMLFLKSRALYMNMQLSKIVHHKGDSFGYLKKYVDVTRECLFDIMTYYKSIFGSTDNYSGFSSIDYRGSTTTTTTTTTAAAAVAAETGADIFTSSSSSRSPPDQKQHYWSTDNLLADFVSYRTQILLQTLQTHIPQIHDTSALSSVLTQLMYFGANMAKIGFDLRYLVTPLFEEAVIRVVGGAFQRGADEFLDSLGGEGKDCPQWALPSQWMLGGTGRPLTSLTSPPSSTKTSPALGSAASPGGAGSTSMSPQTCLMDYPALAYLTNSYLTALNSLRLLAPLSLALPLREILVDSLSRVDRALEEYDCFLFGERASAFRSSLSPAGGSAQASHESNIKSEFRTQSLERSAALNEQKIMDGFVVVYKRAVQDYILKCFDDGIYGGLVHVESAEDGGQDDNVDGDEMADEPLIIDTAQATEEGLAEATPAAPPLESAVPVDAPDQEKADAVAIGEAPSAPGGGGDGSDGGVSLEPLDESSLPATVVSAATA</sequence>
<feature type="compositionally biased region" description="Polar residues" evidence="12">
    <location>
        <begin position="853"/>
        <end position="863"/>
    </location>
</feature>
<dbReference type="InterPro" id="IPR002293">
    <property type="entry name" value="AA/rel_permease1"/>
</dbReference>
<feature type="transmembrane region" description="Helical" evidence="13">
    <location>
        <begin position="44"/>
        <end position="65"/>
    </location>
</feature>
<protein>
    <recommendedName>
        <fullName evidence="4">Conserved oligomeric Golgi complex subunit 8</fullName>
    </recommendedName>
    <alternativeName>
        <fullName evidence="11">Component of oligomeric Golgi complex 8</fullName>
    </alternativeName>
</protein>
<feature type="transmembrane region" description="Helical" evidence="13">
    <location>
        <begin position="220"/>
        <end position="244"/>
    </location>
</feature>
<evidence type="ECO:0000313" key="15">
    <source>
        <dbReference type="Proteomes" id="UP000738359"/>
    </source>
</evidence>
<keyword evidence="6 13" id="KW-0812">Transmembrane</keyword>
<keyword evidence="7" id="KW-0653">Protein transport</keyword>
<dbReference type="Proteomes" id="UP000738359">
    <property type="component" value="Unassembled WGS sequence"/>
</dbReference>
<dbReference type="PANTHER" id="PTHR21311">
    <property type="entry name" value="CONSERVED OLIGOMERIC GOLGI COMPLEX COMPONENT 8"/>
    <property type="match status" value="1"/>
</dbReference>
<evidence type="ECO:0000256" key="1">
    <source>
        <dbReference type="ARBA" id="ARBA00004141"/>
    </source>
</evidence>
<gene>
    <name evidence="14" type="ORF">BGZ70_007426</name>
</gene>
<dbReference type="OrthoDB" id="1661054at2759"/>
<feature type="transmembrane region" description="Helical" evidence="13">
    <location>
        <begin position="399"/>
        <end position="417"/>
    </location>
</feature>
<evidence type="ECO:0000256" key="7">
    <source>
        <dbReference type="ARBA" id="ARBA00022927"/>
    </source>
</evidence>
<evidence type="ECO:0000256" key="11">
    <source>
        <dbReference type="ARBA" id="ARBA00031347"/>
    </source>
</evidence>
<dbReference type="EMBL" id="JAAAHY010000047">
    <property type="protein sequence ID" value="KAF9967968.1"/>
    <property type="molecule type" value="Genomic_DNA"/>
</dbReference>
<comment type="caution">
    <text evidence="14">The sequence shown here is derived from an EMBL/GenBank/DDBJ whole genome shotgun (WGS) entry which is preliminary data.</text>
</comment>
<dbReference type="GO" id="GO:0022857">
    <property type="term" value="F:transmembrane transporter activity"/>
    <property type="evidence" value="ECO:0007669"/>
    <property type="project" value="InterPro"/>
</dbReference>
<feature type="transmembrane region" description="Helical" evidence="13">
    <location>
        <begin position="264"/>
        <end position="287"/>
    </location>
</feature>
<keyword evidence="9" id="KW-0333">Golgi apparatus</keyword>
<feature type="region of interest" description="Disordered" evidence="12">
    <location>
        <begin position="1111"/>
        <end position="1138"/>
    </location>
</feature>
<evidence type="ECO:0000256" key="10">
    <source>
        <dbReference type="ARBA" id="ARBA00023136"/>
    </source>
</evidence>
<evidence type="ECO:0000256" key="13">
    <source>
        <dbReference type="SAM" id="Phobius"/>
    </source>
</evidence>
<dbReference type="PANTHER" id="PTHR21311:SF0">
    <property type="entry name" value="CONSERVED OLIGOMERIC GOLGI COMPLEX SUBUNIT 8"/>
    <property type="match status" value="1"/>
</dbReference>
<feature type="transmembrane region" description="Helical" evidence="13">
    <location>
        <begin position="179"/>
        <end position="199"/>
    </location>
</feature>
<accession>A0A9P6M6R2</accession>
<dbReference type="GO" id="GO:0006891">
    <property type="term" value="P:intra-Golgi vesicle-mediated transport"/>
    <property type="evidence" value="ECO:0007669"/>
    <property type="project" value="TreeGrafter"/>
</dbReference>
<dbReference type="InterPro" id="IPR016159">
    <property type="entry name" value="Cullin_repeat-like_dom_sf"/>
</dbReference>
<keyword evidence="8 13" id="KW-1133">Transmembrane helix</keyword>
<dbReference type="Gene3D" id="1.20.1740.10">
    <property type="entry name" value="Amino acid/polyamine transporter I"/>
    <property type="match status" value="1"/>
</dbReference>
<dbReference type="InterPro" id="IPR007255">
    <property type="entry name" value="COG8"/>
</dbReference>
<keyword evidence="10 13" id="KW-0472">Membrane</keyword>